<sequence>MISEYQKKNGKKAWMFNEYIGTDRTTGVQKYATKRGFRSEREARTTLNRMRSDFERGELQATNRIKFKDVYDIWMEEHRRMVKQGTVVTTKRYARLHVLPKLGNKYVQSIDLLECQRAVNEWSEHFASAKYPKGIAQQVLDYAMLLGYIKENPMRKVRLPKRVSDLSKLDNYYNLDELKFFFECVKDYNNPKMSMFFRLLAFTGARKSEVLALQWGDIDFNGKTINITKTVSLDESENAIITTPKTKKSIRKISIDDQTLIELRQWKTIQSQYYLAKGINIFGLDQFLFTTKENKIYLPTLVNEWLYYLEKKYPLKHITLHGFRHTHCSLLFEMGTPLEEVQERLGHTDIKTTMNIYTHVTEKRKEKTAEKFAKFVNF</sequence>
<dbReference type="CDD" id="cd01189">
    <property type="entry name" value="INT_ICEBs1_C_like"/>
    <property type="match status" value="1"/>
</dbReference>
<dbReference type="AlphaFoldDB" id="A0AB38A3T3"/>
<dbReference type="InterPro" id="IPR013762">
    <property type="entry name" value="Integrase-like_cat_sf"/>
</dbReference>
<dbReference type="Gene3D" id="1.10.443.10">
    <property type="entry name" value="Intergrase catalytic core"/>
    <property type="match status" value="1"/>
</dbReference>
<evidence type="ECO:0000256" key="1">
    <source>
        <dbReference type="ARBA" id="ARBA00008857"/>
    </source>
</evidence>
<evidence type="ECO:0000256" key="2">
    <source>
        <dbReference type="ARBA" id="ARBA00022908"/>
    </source>
</evidence>
<evidence type="ECO:0000313" key="6">
    <source>
        <dbReference type="EMBL" id="SEA93761.1"/>
    </source>
</evidence>
<proteinExistence type="inferred from homology"/>
<keyword evidence="3" id="KW-0238">DNA-binding</keyword>
<dbReference type="RefSeq" id="WP_086987746.1">
    <property type="nucleotide sequence ID" value="NZ_FJNA01000005.1"/>
</dbReference>
<gene>
    <name evidence="6" type="ORF">SAMN04488525_11149</name>
</gene>
<dbReference type="InterPro" id="IPR011010">
    <property type="entry name" value="DNA_brk_join_enz"/>
</dbReference>
<dbReference type="InterPro" id="IPR004107">
    <property type="entry name" value="Integrase_SAM-like_N"/>
</dbReference>
<comment type="caution">
    <text evidence="6">The sequence shown here is derived from an EMBL/GenBank/DDBJ whole genome shotgun (WGS) entry which is preliminary data.</text>
</comment>
<dbReference type="GO" id="GO:0006310">
    <property type="term" value="P:DNA recombination"/>
    <property type="evidence" value="ECO:0007669"/>
    <property type="project" value="UniProtKB-KW"/>
</dbReference>
<evidence type="ECO:0000313" key="7">
    <source>
        <dbReference type="Proteomes" id="UP000199042"/>
    </source>
</evidence>
<organism evidence="6 7">
    <name type="scientific">Trichococcus collinsii</name>
    <dbReference type="NCBI Taxonomy" id="157076"/>
    <lineage>
        <taxon>Bacteria</taxon>
        <taxon>Bacillati</taxon>
        <taxon>Bacillota</taxon>
        <taxon>Bacilli</taxon>
        <taxon>Lactobacillales</taxon>
        <taxon>Carnobacteriaceae</taxon>
        <taxon>Trichococcus</taxon>
    </lineage>
</organism>
<dbReference type="InterPro" id="IPR050808">
    <property type="entry name" value="Phage_Integrase"/>
</dbReference>
<evidence type="ECO:0000259" key="5">
    <source>
        <dbReference type="PROSITE" id="PS51898"/>
    </source>
</evidence>
<dbReference type="EMBL" id="FNQH01000011">
    <property type="protein sequence ID" value="SEA93761.1"/>
    <property type="molecule type" value="Genomic_DNA"/>
</dbReference>
<dbReference type="InterPro" id="IPR028259">
    <property type="entry name" value="AP2-like_int_N"/>
</dbReference>
<accession>A0AB38A3T3</accession>
<keyword evidence="4" id="KW-0233">DNA recombination</keyword>
<dbReference type="PANTHER" id="PTHR30629:SF2">
    <property type="entry name" value="PROPHAGE INTEGRASE INTS-RELATED"/>
    <property type="match status" value="1"/>
</dbReference>
<protein>
    <submittedName>
        <fullName evidence="6">Site-specific recombinase XerD</fullName>
    </submittedName>
</protein>
<keyword evidence="2" id="KW-0229">DNA integration</keyword>
<reference evidence="6 7" key="1">
    <citation type="submission" date="2016-10" db="EMBL/GenBank/DDBJ databases">
        <authorList>
            <person name="Varghese N."/>
            <person name="Submissions S."/>
        </authorList>
    </citation>
    <scope>NUCLEOTIDE SEQUENCE [LARGE SCALE GENOMIC DNA]</scope>
    <source>
        <strain evidence="6 7">DSM 14526</strain>
    </source>
</reference>
<evidence type="ECO:0000256" key="3">
    <source>
        <dbReference type="ARBA" id="ARBA00023125"/>
    </source>
</evidence>
<dbReference type="Pfam" id="PF14659">
    <property type="entry name" value="Phage_int_SAM_3"/>
    <property type="match status" value="1"/>
</dbReference>
<dbReference type="Proteomes" id="UP000199042">
    <property type="component" value="Unassembled WGS sequence"/>
</dbReference>
<dbReference type="GO" id="GO:0015074">
    <property type="term" value="P:DNA integration"/>
    <property type="evidence" value="ECO:0007669"/>
    <property type="project" value="UniProtKB-KW"/>
</dbReference>
<dbReference type="SUPFAM" id="SSF56349">
    <property type="entry name" value="DNA breaking-rejoining enzymes"/>
    <property type="match status" value="1"/>
</dbReference>
<dbReference type="Gene3D" id="1.10.150.130">
    <property type="match status" value="1"/>
</dbReference>
<evidence type="ECO:0000256" key="4">
    <source>
        <dbReference type="ARBA" id="ARBA00023172"/>
    </source>
</evidence>
<dbReference type="Pfam" id="PF14657">
    <property type="entry name" value="Arm-DNA-bind_4"/>
    <property type="match status" value="1"/>
</dbReference>
<dbReference type="PROSITE" id="PS51898">
    <property type="entry name" value="TYR_RECOMBINASE"/>
    <property type="match status" value="1"/>
</dbReference>
<dbReference type="PANTHER" id="PTHR30629">
    <property type="entry name" value="PROPHAGE INTEGRASE"/>
    <property type="match status" value="1"/>
</dbReference>
<feature type="domain" description="Tyr recombinase" evidence="5">
    <location>
        <begin position="168"/>
        <end position="370"/>
    </location>
</feature>
<keyword evidence="7" id="KW-1185">Reference proteome</keyword>
<name>A0AB38A3T3_9LACT</name>
<dbReference type="GO" id="GO:0003677">
    <property type="term" value="F:DNA binding"/>
    <property type="evidence" value="ECO:0007669"/>
    <property type="project" value="UniProtKB-KW"/>
</dbReference>
<dbReference type="InterPro" id="IPR002104">
    <property type="entry name" value="Integrase_catalytic"/>
</dbReference>
<comment type="similarity">
    <text evidence="1">Belongs to the 'phage' integrase family.</text>
</comment>
<dbReference type="InterPro" id="IPR010998">
    <property type="entry name" value="Integrase_recombinase_N"/>
</dbReference>
<dbReference type="Pfam" id="PF00589">
    <property type="entry name" value="Phage_integrase"/>
    <property type="match status" value="1"/>
</dbReference>